<evidence type="ECO:0000256" key="2">
    <source>
        <dbReference type="SAM" id="Phobius"/>
    </source>
</evidence>
<keyword evidence="2" id="KW-0472">Membrane</keyword>
<organism evidence="3 4">
    <name type="scientific">Gordonia asplenii</name>
    <dbReference type="NCBI Taxonomy" id="2725283"/>
    <lineage>
        <taxon>Bacteria</taxon>
        <taxon>Bacillati</taxon>
        <taxon>Actinomycetota</taxon>
        <taxon>Actinomycetes</taxon>
        <taxon>Mycobacteriales</taxon>
        <taxon>Gordoniaceae</taxon>
        <taxon>Gordonia</taxon>
    </lineage>
</organism>
<proteinExistence type="predicted"/>
<reference evidence="3 4" key="1">
    <citation type="submission" date="2020-04" db="EMBL/GenBank/DDBJ databases">
        <title>Gordonia sp. nov. TBRC 11910.</title>
        <authorList>
            <person name="Suriyachadkun C."/>
        </authorList>
    </citation>
    <scope>NUCLEOTIDE SEQUENCE [LARGE SCALE GENOMIC DNA]</scope>
    <source>
        <strain evidence="3 4">TBRC 11910</strain>
    </source>
</reference>
<dbReference type="AlphaFoldDB" id="A0A848KRM2"/>
<feature type="transmembrane region" description="Helical" evidence="2">
    <location>
        <begin position="27"/>
        <end position="50"/>
    </location>
</feature>
<protein>
    <recommendedName>
        <fullName evidence="5">Serine/threonine protein kinase</fullName>
    </recommendedName>
</protein>
<evidence type="ECO:0000256" key="1">
    <source>
        <dbReference type="SAM" id="MobiDB-lite"/>
    </source>
</evidence>
<name>A0A848KRM2_9ACTN</name>
<feature type="region of interest" description="Disordered" evidence="1">
    <location>
        <begin position="1"/>
        <end position="20"/>
    </location>
</feature>
<keyword evidence="2" id="KW-0812">Transmembrane</keyword>
<evidence type="ECO:0000313" key="3">
    <source>
        <dbReference type="EMBL" id="NMO01060.1"/>
    </source>
</evidence>
<comment type="caution">
    <text evidence="3">The sequence shown here is derived from an EMBL/GenBank/DDBJ whole genome shotgun (WGS) entry which is preliminary data.</text>
</comment>
<sequence>MTYPTDPYQQSGGYPPEPPRSPWSSPIVLAAAAAGVLLVVAGVLAAVLLIPRSTSSNQATSVPPTPSTTVITTSNTTITITQQPTATPQLPVSAPTPTTPVTTTTTAHDSPTVSGTDWQGFTDGPRCNASNDPAVAIGITDRSRIVICQVGDAGGLYYKGMAPEGTIEIQNPVRTGSTFTVTNKGYTYIVSPSTLTIEYGGSVVKVEDMQSFWSD</sequence>
<keyword evidence="4" id="KW-1185">Reference proteome</keyword>
<dbReference type="Proteomes" id="UP000550729">
    <property type="component" value="Unassembled WGS sequence"/>
</dbReference>
<keyword evidence="2" id="KW-1133">Transmembrane helix</keyword>
<evidence type="ECO:0008006" key="5">
    <source>
        <dbReference type="Google" id="ProtNLM"/>
    </source>
</evidence>
<feature type="region of interest" description="Disordered" evidence="1">
    <location>
        <begin position="83"/>
        <end position="114"/>
    </location>
</feature>
<gene>
    <name evidence="3" type="ORF">HH308_07505</name>
</gene>
<accession>A0A848KRM2</accession>
<evidence type="ECO:0000313" key="4">
    <source>
        <dbReference type="Proteomes" id="UP000550729"/>
    </source>
</evidence>
<dbReference type="EMBL" id="JABBNB010000006">
    <property type="protein sequence ID" value="NMO01060.1"/>
    <property type="molecule type" value="Genomic_DNA"/>
</dbReference>
<dbReference type="RefSeq" id="WP_170193567.1">
    <property type="nucleotide sequence ID" value="NZ_JABBNB010000006.1"/>
</dbReference>